<evidence type="ECO:0008006" key="3">
    <source>
        <dbReference type="Google" id="ProtNLM"/>
    </source>
</evidence>
<dbReference type="AlphaFoldDB" id="A0A515D0M9"/>
<reference evidence="1 2" key="1">
    <citation type="submission" date="2018-11" db="EMBL/GenBank/DDBJ databases">
        <title>The first complete genome of Serratia liquefaciens isolated from metalophyte plant revel distinctness adaptive mechanisms in an extreme habitat.</title>
        <authorList>
            <person name="Caneschi W.L."/>
            <person name="Sanchez A.B."/>
            <person name="Felestrino E.B."/>
            <person name="Assis R.A.B."/>
            <person name="Lemes C.G.C."/>
            <person name="Cordeiro I.F."/>
            <person name="Fonseca N.P."/>
            <person name="Villa M."/>
            <person name="Vieira I.T."/>
            <person name="Moraes L.A."/>
            <person name="Kamino L.H.Y."/>
            <person name="do Carmo F."/>
            <person name="Garcia C.M."/>
            <person name="Almeida N.F."/>
            <person name="Silva R.S."/>
            <person name="Ferro J.A."/>
            <person name="Ferro M.I.T."/>
            <person name="Varani A.M."/>
            <person name="Ferreira R.M."/>
            <person name="dos Santos V.L."/>
            <person name="Silva U.C."/>
            <person name="Setubal J.C."/>
            <person name="Moreira L.M."/>
        </authorList>
    </citation>
    <scope>NUCLEOTIDE SEQUENCE [LARGE SCALE GENOMIC DNA]</scope>
    <source>
        <strain evidence="1 2">FG3</strain>
    </source>
</reference>
<name>A0A515D0M9_SERLI</name>
<accession>A0A515D0M9</accession>
<evidence type="ECO:0000313" key="1">
    <source>
        <dbReference type="EMBL" id="QDL33971.1"/>
    </source>
</evidence>
<proteinExistence type="predicted"/>
<dbReference type="Proteomes" id="UP000317572">
    <property type="component" value="Chromosome"/>
</dbReference>
<sequence>MKKLAIVAIVTAAVTGCSTSAVPPSQAIEASPNRIFGHQIKSDEMTQLLVVRDSGMVGGGCSTAVFIDGGRAALLNTKEKATFYISPGEHMIGASFEGSGLCSMGKERQERDFTFDKGKVKILRVYIDADANIDIKPTSLQ</sequence>
<gene>
    <name evidence="1" type="ORF">EGO53_20185</name>
</gene>
<dbReference type="PROSITE" id="PS51257">
    <property type="entry name" value="PROKAR_LIPOPROTEIN"/>
    <property type="match status" value="1"/>
</dbReference>
<protein>
    <recommendedName>
        <fullName evidence="3">Lipoprotein</fullName>
    </recommendedName>
</protein>
<evidence type="ECO:0000313" key="2">
    <source>
        <dbReference type="Proteomes" id="UP000317572"/>
    </source>
</evidence>
<dbReference type="EMBL" id="CP033893">
    <property type="protein sequence ID" value="QDL33971.1"/>
    <property type="molecule type" value="Genomic_DNA"/>
</dbReference>
<organism evidence="1 2">
    <name type="scientific">Serratia liquefaciens</name>
    <dbReference type="NCBI Taxonomy" id="614"/>
    <lineage>
        <taxon>Bacteria</taxon>
        <taxon>Pseudomonadati</taxon>
        <taxon>Pseudomonadota</taxon>
        <taxon>Gammaproteobacteria</taxon>
        <taxon>Enterobacterales</taxon>
        <taxon>Yersiniaceae</taxon>
        <taxon>Serratia</taxon>
    </lineage>
</organism>
<dbReference type="RefSeq" id="WP_142815954.1">
    <property type="nucleotide sequence ID" value="NZ_CP033893.1"/>
</dbReference>